<dbReference type="InterPro" id="IPR000120">
    <property type="entry name" value="Amidase"/>
</dbReference>
<evidence type="ECO:0000259" key="3">
    <source>
        <dbReference type="Pfam" id="PF01425"/>
    </source>
</evidence>
<feature type="compositionally biased region" description="Polar residues" evidence="2">
    <location>
        <begin position="464"/>
        <end position="473"/>
    </location>
</feature>
<dbReference type="AlphaFoldDB" id="A0A7T4DJ40"/>
<name>A0A7T4DJ40_9MICO</name>
<comment type="similarity">
    <text evidence="1">Belongs to the amidase family.</text>
</comment>
<gene>
    <name evidence="4" type="ORF">I6H47_11930</name>
</gene>
<dbReference type="PIRSF" id="PIRSF001221">
    <property type="entry name" value="Amidase_fungi"/>
    <property type="match status" value="1"/>
</dbReference>
<protein>
    <submittedName>
        <fullName evidence="4">Amidase</fullName>
    </submittedName>
</protein>
<reference evidence="4 5" key="1">
    <citation type="submission" date="2020-12" db="EMBL/GenBank/DDBJ databases">
        <title>FDA dAtabase for Regulatory Grade micrObial Sequences (FDA-ARGOS): Supporting development and validation of Infectious Disease Dx tests.</title>
        <authorList>
            <person name="Sproer C."/>
            <person name="Gronow S."/>
            <person name="Severitt S."/>
            <person name="Schroder I."/>
            <person name="Tallon L."/>
            <person name="Sadzewicz L."/>
            <person name="Zhao X."/>
            <person name="Boylan J."/>
            <person name="Ott S."/>
            <person name="Bowen H."/>
            <person name="Vavikolanu K."/>
            <person name="Mehta A."/>
            <person name="Aluvathingal J."/>
            <person name="Nadendla S."/>
            <person name="Lowell S."/>
            <person name="Myers T."/>
            <person name="Yan Y."/>
            <person name="Sichtig H."/>
        </authorList>
    </citation>
    <scope>NUCLEOTIDE SEQUENCE [LARGE SCALE GENOMIC DNA]</scope>
    <source>
        <strain evidence="4 5">FDAARGOS_990</strain>
    </source>
</reference>
<dbReference type="InterPro" id="IPR023631">
    <property type="entry name" value="Amidase_dom"/>
</dbReference>
<evidence type="ECO:0000313" key="5">
    <source>
        <dbReference type="Proteomes" id="UP000595374"/>
    </source>
</evidence>
<dbReference type="Proteomes" id="UP000595374">
    <property type="component" value="Chromosome"/>
</dbReference>
<dbReference type="EMBL" id="CP065989">
    <property type="protein sequence ID" value="QQB13519.1"/>
    <property type="molecule type" value="Genomic_DNA"/>
</dbReference>
<proteinExistence type="inferred from homology"/>
<evidence type="ECO:0000256" key="1">
    <source>
        <dbReference type="ARBA" id="ARBA00009199"/>
    </source>
</evidence>
<dbReference type="RefSeq" id="WP_198498711.1">
    <property type="nucleotide sequence ID" value="NZ_CP065989.1"/>
</dbReference>
<dbReference type="GO" id="GO:0003824">
    <property type="term" value="F:catalytic activity"/>
    <property type="evidence" value="ECO:0007669"/>
    <property type="project" value="InterPro"/>
</dbReference>
<feature type="compositionally biased region" description="Polar residues" evidence="2">
    <location>
        <begin position="481"/>
        <end position="493"/>
    </location>
</feature>
<dbReference type="InterPro" id="IPR020556">
    <property type="entry name" value="Amidase_CS"/>
</dbReference>
<dbReference type="InterPro" id="IPR036928">
    <property type="entry name" value="AS_sf"/>
</dbReference>
<feature type="region of interest" description="Disordered" evidence="2">
    <location>
        <begin position="464"/>
        <end position="493"/>
    </location>
</feature>
<evidence type="ECO:0000313" key="4">
    <source>
        <dbReference type="EMBL" id="QQB13519.1"/>
    </source>
</evidence>
<feature type="region of interest" description="Disordered" evidence="2">
    <location>
        <begin position="139"/>
        <end position="159"/>
    </location>
</feature>
<dbReference type="PANTHER" id="PTHR11895:SF7">
    <property type="entry name" value="GLUTAMYL-TRNA(GLN) AMIDOTRANSFERASE SUBUNIT A, MITOCHONDRIAL"/>
    <property type="match status" value="1"/>
</dbReference>
<dbReference type="Gene3D" id="3.90.1300.10">
    <property type="entry name" value="Amidase signature (AS) domain"/>
    <property type="match status" value="1"/>
</dbReference>
<dbReference type="SUPFAM" id="SSF75304">
    <property type="entry name" value="Amidase signature (AS) enzymes"/>
    <property type="match status" value="1"/>
</dbReference>
<sequence>MNLPHITATEAIRLFRTQRLSPVELLDAVVARTRETEPLVNSVTEQMLEAAYRAARESEKRYQDKTPRPLDGVPLMLKEEQPITGYLSEEGSLLEKGNVAEVTHPIVDRIITAGAVVHGRTTTPEFCCAPVTHTRLWGITRNPHNPEMTPGGSSGGSGAALASGSTVLATGSDIGGSIRIPASYCGVVGFKPPFARVPGLAPFNADTYCADGPMGRSVADVALLQNIIAGPWAGDPASLRPRVSVSGDVGTLNGVRIALSFDLGGYDPDPIVVTRTEQFALALENAGASVEEVDLPWTPGRVLDIAWKHFGGIMGPFIESIGRDSSAESLMPYTRAFINAASRAGSYAVGLVEESTFYRPLGNLFETFDALVCPTVTNTGMAADATCTDSADVFSQLMTLPFNIVGRVPVLAVPSGRAPNGVPTGVQIVGRTFDDPMVFRIGAAVEAELGLTTADDWWPDLSLSSTNTRNTPATEFRDDAQGSTATTSLAGRQ</sequence>
<dbReference type="PROSITE" id="PS00571">
    <property type="entry name" value="AMIDASES"/>
    <property type="match status" value="1"/>
</dbReference>
<accession>A0A7T4DJ40</accession>
<feature type="domain" description="Amidase" evidence="3">
    <location>
        <begin position="24"/>
        <end position="438"/>
    </location>
</feature>
<organism evidence="4 5">
    <name type="scientific">Brevibacterium casei</name>
    <dbReference type="NCBI Taxonomy" id="33889"/>
    <lineage>
        <taxon>Bacteria</taxon>
        <taxon>Bacillati</taxon>
        <taxon>Actinomycetota</taxon>
        <taxon>Actinomycetes</taxon>
        <taxon>Micrococcales</taxon>
        <taxon>Brevibacteriaceae</taxon>
        <taxon>Brevibacterium</taxon>
    </lineage>
</organism>
<dbReference type="PANTHER" id="PTHR11895">
    <property type="entry name" value="TRANSAMIDASE"/>
    <property type="match status" value="1"/>
</dbReference>
<evidence type="ECO:0000256" key="2">
    <source>
        <dbReference type="SAM" id="MobiDB-lite"/>
    </source>
</evidence>
<dbReference type="Pfam" id="PF01425">
    <property type="entry name" value="Amidase"/>
    <property type="match status" value="1"/>
</dbReference>